<dbReference type="AlphaFoldDB" id="A0A7W6ZV29"/>
<reference evidence="3 4" key="1">
    <citation type="submission" date="2020-08" db="EMBL/GenBank/DDBJ databases">
        <title>Genomic Encyclopedia of Type Strains, Phase IV (KMG-V): Genome sequencing to study the core and pangenomes of soil and plant-associated prokaryotes.</title>
        <authorList>
            <person name="Whitman W."/>
        </authorList>
    </citation>
    <scope>NUCLEOTIDE SEQUENCE [LARGE SCALE GENOMIC DNA]</scope>
    <source>
        <strain evidence="3 4">SEMIA 492</strain>
    </source>
</reference>
<organism evidence="3 4">
    <name type="scientific">Rhizobium leucaenae</name>
    <dbReference type="NCBI Taxonomy" id="29450"/>
    <lineage>
        <taxon>Bacteria</taxon>
        <taxon>Pseudomonadati</taxon>
        <taxon>Pseudomonadota</taxon>
        <taxon>Alphaproteobacteria</taxon>
        <taxon>Hyphomicrobiales</taxon>
        <taxon>Rhizobiaceae</taxon>
        <taxon>Rhizobium/Agrobacterium group</taxon>
        <taxon>Rhizobium</taxon>
    </lineage>
</organism>
<dbReference type="GeneID" id="32528418"/>
<feature type="chain" id="PRO_5030524361" description="Antifreeze protein" evidence="2">
    <location>
        <begin position="29"/>
        <end position="113"/>
    </location>
</feature>
<gene>
    <name evidence="3" type="ORF">GGE60_002854</name>
</gene>
<evidence type="ECO:0000256" key="1">
    <source>
        <dbReference type="SAM" id="MobiDB-lite"/>
    </source>
</evidence>
<dbReference type="OrthoDB" id="8453806at2"/>
<feature type="signal peptide" evidence="2">
    <location>
        <begin position="1"/>
        <end position="28"/>
    </location>
</feature>
<dbReference type="Proteomes" id="UP000543836">
    <property type="component" value="Unassembled WGS sequence"/>
</dbReference>
<dbReference type="EMBL" id="JACIIG010000006">
    <property type="protein sequence ID" value="MBB4568735.1"/>
    <property type="molecule type" value="Genomic_DNA"/>
</dbReference>
<proteinExistence type="predicted"/>
<protein>
    <recommendedName>
        <fullName evidence="5">Antifreeze protein</fullName>
    </recommendedName>
</protein>
<keyword evidence="2" id="KW-0732">Signal</keyword>
<comment type="caution">
    <text evidence="3">The sequence shown here is derived from an EMBL/GenBank/DDBJ whole genome shotgun (WGS) entry which is preliminary data.</text>
</comment>
<feature type="compositionally biased region" description="Basic and acidic residues" evidence="1">
    <location>
        <begin position="40"/>
        <end position="55"/>
    </location>
</feature>
<dbReference type="RefSeq" id="WP_028752004.1">
    <property type="nucleotide sequence ID" value="NZ_JACIIG010000006.1"/>
</dbReference>
<sequence length="113" mass="12760">MFGRFTGISCIALVAMAAVQLLPSAAMAQYYDDDNGPPPRWDRQDPDWGRSRGDWDRGGGCDRRELMRAAREEGFRRIDSIQMNGRRIIVRGWNDGGPDRMAFANRRGCPALN</sequence>
<name>A0A7W6ZV29_9HYPH</name>
<evidence type="ECO:0008006" key="5">
    <source>
        <dbReference type="Google" id="ProtNLM"/>
    </source>
</evidence>
<evidence type="ECO:0000313" key="3">
    <source>
        <dbReference type="EMBL" id="MBB4568735.1"/>
    </source>
</evidence>
<accession>A0A7W6ZV29</accession>
<feature type="region of interest" description="Disordered" evidence="1">
    <location>
        <begin position="32"/>
        <end position="55"/>
    </location>
</feature>
<evidence type="ECO:0000313" key="4">
    <source>
        <dbReference type="Proteomes" id="UP000543836"/>
    </source>
</evidence>
<evidence type="ECO:0000256" key="2">
    <source>
        <dbReference type="SAM" id="SignalP"/>
    </source>
</evidence>
<keyword evidence="4" id="KW-1185">Reference proteome</keyword>